<dbReference type="SUPFAM" id="SSF55729">
    <property type="entry name" value="Acyl-CoA N-acyltransferases (Nat)"/>
    <property type="match status" value="1"/>
</dbReference>
<dbReference type="InterPro" id="IPR051908">
    <property type="entry name" value="Ribosomal_N-acetyltransferase"/>
</dbReference>
<dbReference type="Gene3D" id="3.40.630.30">
    <property type="match status" value="1"/>
</dbReference>
<sequence length="188" mass="20988">MPKLVEPALPAGVVRDLKQPRLDGMRPWEEPDAAAAQEAFSDAEIQRWHVLRLDDEDEARDWIAQWARRWADEEAASWAIVDESDQVLGQIGLRGIDLVEAAAGLSYWVLPAARGRGVAVRAVDVLTRWCFDELGLVRLRLGHSTRNQQSCRVATKAGFPLEGTQLASMRHADGWHDAHLHARTQLAS</sequence>
<dbReference type="Pfam" id="PF13302">
    <property type="entry name" value="Acetyltransf_3"/>
    <property type="match status" value="1"/>
</dbReference>
<dbReference type="InterPro" id="IPR000182">
    <property type="entry name" value="GNAT_dom"/>
</dbReference>
<dbReference type="PANTHER" id="PTHR43441">
    <property type="entry name" value="RIBOSOMAL-PROTEIN-SERINE ACETYLTRANSFERASE"/>
    <property type="match status" value="1"/>
</dbReference>
<keyword evidence="3" id="KW-1185">Reference proteome</keyword>
<organism evidence="2 3">
    <name type="scientific">Kribbella caucasensis</name>
    <dbReference type="NCBI Taxonomy" id="2512215"/>
    <lineage>
        <taxon>Bacteria</taxon>
        <taxon>Bacillati</taxon>
        <taxon>Actinomycetota</taxon>
        <taxon>Actinomycetes</taxon>
        <taxon>Propionibacteriales</taxon>
        <taxon>Kribbellaceae</taxon>
        <taxon>Kribbella</taxon>
    </lineage>
</organism>
<dbReference type="PROSITE" id="PS51186">
    <property type="entry name" value="GNAT"/>
    <property type="match status" value="1"/>
</dbReference>
<dbReference type="InterPro" id="IPR016181">
    <property type="entry name" value="Acyl_CoA_acyltransferase"/>
</dbReference>
<evidence type="ECO:0000259" key="1">
    <source>
        <dbReference type="PROSITE" id="PS51186"/>
    </source>
</evidence>
<evidence type="ECO:0000313" key="2">
    <source>
        <dbReference type="EMBL" id="TDO30591.1"/>
    </source>
</evidence>
<keyword evidence="2" id="KW-0808">Transferase</keyword>
<dbReference type="OrthoDB" id="2061990at2"/>
<comment type="caution">
    <text evidence="2">The sequence shown here is derived from an EMBL/GenBank/DDBJ whole genome shotgun (WGS) entry which is preliminary data.</text>
</comment>
<dbReference type="AlphaFoldDB" id="A0A4R6J6W9"/>
<feature type="domain" description="N-acetyltransferase" evidence="1">
    <location>
        <begin position="23"/>
        <end position="187"/>
    </location>
</feature>
<dbReference type="EMBL" id="SNWQ01000037">
    <property type="protein sequence ID" value="TDO30591.1"/>
    <property type="molecule type" value="Genomic_DNA"/>
</dbReference>
<evidence type="ECO:0000313" key="3">
    <source>
        <dbReference type="Proteomes" id="UP000295388"/>
    </source>
</evidence>
<dbReference type="RefSeq" id="WP_133805602.1">
    <property type="nucleotide sequence ID" value="NZ_SNWQ01000037.1"/>
</dbReference>
<proteinExistence type="predicted"/>
<dbReference type="GO" id="GO:0008999">
    <property type="term" value="F:protein-N-terminal-alanine acetyltransferase activity"/>
    <property type="evidence" value="ECO:0007669"/>
    <property type="project" value="TreeGrafter"/>
</dbReference>
<name>A0A4R6J6W9_9ACTN</name>
<protein>
    <submittedName>
        <fullName evidence="2">RimJ/RimL family protein N-acetyltransferase</fullName>
    </submittedName>
</protein>
<dbReference type="GO" id="GO:0005737">
    <property type="term" value="C:cytoplasm"/>
    <property type="evidence" value="ECO:0007669"/>
    <property type="project" value="TreeGrafter"/>
</dbReference>
<accession>A0A4R6J6W9</accession>
<dbReference type="GO" id="GO:1990189">
    <property type="term" value="F:protein N-terminal-serine acetyltransferase activity"/>
    <property type="evidence" value="ECO:0007669"/>
    <property type="project" value="TreeGrafter"/>
</dbReference>
<gene>
    <name evidence="2" type="ORF">EV643_13718</name>
</gene>
<dbReference type="PANTHER" id="PTHR43441:SF10">
    <property type="entry name" value="ACETYLTRANSFERASE"/>
    <property type="match status" value="1"/>
</dbReference>
<reference evidence="2 3" key="1">
    <citation type="submission" date="2019-03" db="EMBL/GenBank/DDBJ databases">
        <title>Genomic Encyclopedia of Type Strains, Phase III (KMG-III): the genomes of soil and plant-associated and newly described type strains.</title>
        <authorList>
            <person name="Whitman W."/>
        </authorList>
    </citation>
    <scope>NUCLEOTIDE SEQUENCE [LARGE SCALE GENOMIC DNA]</scope>
    <source>
        <strain evidence="2 3">VKM Ac-2527</strain>
    </source>
</reference>
<dbReference type="Proteomes" id="UP000295388">
    <property type="component" value="Unassembled WGS sequence"/>
</dbReference>